<dbReference type="RefSeq" id="WP_076533009.1">
    <property type="nucleotide sequence ID" value="NZ_FOAC01000001.1"/>
</dbReference>
<dbReference type="PANTHER" id="PTHR35336">
    <property type="entry name" value="ADENOSYLCOBINAMIDE AMIDOHYDROLASE"/>
    <property type="match status" value="1"/>
</dbReference>
<dbReference type="InterPro" id="IPR002808">
    <property type="entry name" value="AdoCbi_amidolase"/>
</dbReference>
<dbReference type="AlphaFoldDB" id="A0A1N7GE76"/>
<dbReference type="EMBL" id="FTNV01000001">
    <property type="protein sequence ID" value="SIS10812.1"/>
    <property type="molecule type" value="Genomic_DNA"/>
</dbReference>
<dbReference type="OrthoDB" id="9767827at2"/>
<dbReference type="PANTHER" id="PTHR35336:SF5">
    <property type="entry name" value="ADENOSYLCOBINAMIDE AMIDOHYDROLASE"/>
    <property type="match status" value="1"/>
</dbReference>
<accession>A0A1N7GE76</accession>
<organism evidence="1 2">
    <name type="scientific">Roseovarius nanhaiticus</name>
    <dbReference type="NCBI Taxonomy" id="573024"/>
    <lineage>
        <taxon>Bacteria</taxon>
        <taxon>Pseudomonadati</taxon>
        <taxon>Pseudomonadota</taxon>
        <taxon>Alphaproteobacteria</taxon>
        <taxon>Rhodobacterales</taxon>
        <taxon>Roseobacteraceae</taxon>
        <taxon>Roseovarius</taxon>
    </lineage>
</organism>
<name>A0A1N7GE76_9RHOB</name>
<reference evidence="1 2" key="1">
    <citation type="submission" date="2017-01" db="EMBL/GenBank/DDBJ databases">
        <authorList>
            <person name="Mah S.A."/>
            <person name="Swanson W.J."/>
            <person name="Moy G.W."/>
            <person name="Vacquier V.D."/>
        </authorList>
    </citation>
    <scope>NUCLEOTIDE SEQUENCE [LARGE SCALE GENOMIC DNA]</scope>
    <source>
        <strain evidence="1 2">DSM 29590</strain>
    </source>
</reference>
<proteinExistence type="predicted"/>
<gene>
    <name evidence="1" type="ORF">SAMN05421666_1965</name>
</gene>
<keyword evidence="1" id="KW-0378">Hydrolase</keyword>
<dbReference type="InterPro" id="IPR052209">
    <property type="entry name" value="CbiZ"/>
</dbReference>
<keyword evidence="2" id="KW-1185">Reference proteome</keyword>
<evidence type="ECO:0000313" key="1">
    <source>
        <dbReference type="EMBL" id="SIS10812.1"/>
    </source>
</evidence>
<sequence length="224" mass="23403">MSGVTLNAPWLEFDLGAPMRVLSWAVHRPGFVEARRILWREVRNADLPADLDVESWLTAALEARGALDAVTFLTSRHIACHHVAEVRVEGATATAVATVGLSNAEAIGTRLDRSGHEWGTINIALRLTTAEAGLEGGGLTDSAMIEALSIAASARTVAVAEAGYTLPTGCATGTGTDCIAVAAPPGKVAYAGMHTALGEAAGRAVHEAVRAGAQEWMRTVRRTL</sequence>
<dbReference type="STRING" id="573024.SAMN05216208_0170"/>
<dbReference type="Proteomes" id="UP000186019">
    <property type="component" value="Unassembled WGS sequence"/>
</dbReference>
<protein>
    <submittedName>
        <fullName evidence="1">Adenosylcobinamide hydrolase</fullName>
    </submittedName>
</protein>
<evidence type="ECO:0000313" key="2">
    <source>
        <dbReference type="Proteomes" id="UP000186019"/>
    </source>
</evidence>
<dbReference type="Pfam" id="PF01955">
    <property type="entry name" value="CbiZ"/>
    <property type="match status" value="1"/>
</dbReference>
<dbReference type="GO" id="GO:0016787">
    <property type="term" value="F:hydrolase activity"/>
    <property type="evidence" value="ECO:0007669"/>
    <property type="project" value="UniProtKB-KW"/>
</dbReference>